<evidence type="ECO:0000256" key="11">
    <source>
        <dbReference type="PROSITE-ProRule" id="PRU01360"/>
    </source>
</evidence>
<dbReference type="InterPro" id="IPR000531">
    <property type="entry name" value="Beta-barrel_TonB"/>
</dbReference>
<protein>
    <submittedName>
        <fullName evidence="16">TonB-dependent receptor</fullName>
    </submittedName>
</protein>
<evidence type="ECO:0000256" key="12">
    <source>
        <dbReference type="RuleBase" id="RU003357"/>
    </source>
</evidence>
<dbReference type="PANTHER" id="PTHR32552:SF81">
    <property type="entry name" value="TONB-DEPENDENT OUTER MEMBRANE RECEPTOR"/>
    <property type="match status" value="1"/>
</dbReference>
<comment type="similarity">
    <text evidence="11 12">Belongs to the TonB-dependent receptor family.</text>
</comment>
<gene>
    <name evidence="16" type="ORF">ACFOHL_01790</name>
</gene>
<feature type="domain" description="TonB-dependent receptor-like beta-barrel" evidence="14">
    <location>
        <begin position="230"/>
        <end position="644"/>
    </location>
</feature>
<evidence type="ECO:0000256" key="4">
    <source>
        <dbReference type="ARBA" id="ARBA00022496"/>
    </source>
</evidence>
<dbReference type="EMBL" id="JBHRSW010000004">
    <property type="protein sequence ID" value="MFC3120344.1"/>
    <property type="molecule type" value="Genomic_DNA"/>
</dbReference>
<keyword evidence="5 11" id="KW-0812">Transmembrane</keyword>
<evidence type="ECO:0000259" key="15">
    <source>
        <dbReference type="Pfam" id="PF07715"/>
    </source>
</evidence>
<keyword evidence="4" id="KW-0410">Iron transport</keyword>
<keyword evidence="13" id="KW-0732">Signal</keyword>
<dbReference type="PROSITE" id="PS52016">
    <property type="entry name" value="TONB_DEPENDENT_REC_3"/>
    <property type="match status" value="1"/>
</dbReference>
<evidence type="ECO:0000256" key="5">
    <source>
        <dbReference type="ARBA" id="ARBA00022692"/>
    </source>
</evidence>
<evidence type="ECO:0000313" key="17">
    <source>
        <dbReference type="Proteomes" id="UP001595478"/>
    </source>
</evidence>
<sequence length="687" mass="76487">MNKSKLAISIITAIALPTFAAVAEESTTERITVTASLVERDLSDLPGSVVVLDKESISQRESRHLQDLVSALPNLNFTAGATRGKFLQIRGIGERSQFSEPTNPSVGLLLDELDISGLGSLATTFDLAQLELLSGPQSVASGINSLAGVVKLVSTPADGEQSGFFTASIAEFGEWQLGAAHGNNINDALSYRASIQKTVSDGFVENAFLERDDTNGVDELTASLFVNLATSANSSLDFRFYHFNINNGYDAFSLNNDNVTLSDEPGRDHTDANALSIKFEQTFDRFQLQTTLTTLSGDFDYAYDEDWTFTGIHPDGYTSFDRYLRDIRRSSFDVKLASLWSAEHNWLLGLNIYNNSEDLLREYTFNDGDFTSEYTPQSASIFGQYSAPLSSTVRLTGSLRLEHFTADYQDNAGFTEQLDDSLLAASVSLEYSLNNTLLYSTLSRGYKAGGFNIDERLAGTDRTFDPEFNWNMEFGVKGQAFDGLATINASVFYMQREDAQVSDFAIFQNTVDDGTVVSSFADAIRNTDTGKNRGLEISSDWYVQDNWTIKANVAYLRATFGNYTRIDGSFVPEQEQAQAPKFTVFVSSNYAFTEHLSWYLDVDAKDEFRLSIGHEERSPFSYVVNSRLNYNMTYGQVSLWVKNLFDRELLTRGFGGFGNDPRKGYVTEPYFQFGQARQVGISYRYNF</sequence>
<keyword evidence="8 12" id="KW-0798">TonB box</keyword>
<dbReference type="RefSeq" id="WP_376918481.1">
    <property type="nucleotide sequence ID" value="NZ_JBHRSW010000004.1"/>
</dbReference>
<comment type="caution">
    <text evidence="16">The sequence shown here is derived from an EMBL/GenBank/DDBJ whole genome shotgun (WGS) entry which is preliminary data.</text>
</comment>
<evidence type="ECO:0000256" key="7">
    <source>
        <dbReference type="ARBA" id="ARBA00023065"/>
    </source>
</evidence>
<keyword evidence="7" id="KW-0406">Ion transport</keyword>
<dbReference type="InterPro" id="IPR039426">
    <property type="entry name" value="TonB-dep_rcpt-like"/>
</dbReference>
<evidence type="ECO:0000256" key="3">
    <source>
        <dbReference type="ARBA" id="ARBA00022452"/>
    </source>
</evidence>
<evidence type="ECO:0000256" key="1">
    <source>
        <dbReference type="ARBA" id="ARBA00004571"/>
    </source>
</evidence>
<evidence type="ECO:0000256" key="8">
    <source>
        <dbReference type="ARBA" id="ARBA00023077"/>
    </source>
</evidence>
<accession>A0ABV7FJ84</accession>
<dbReference type="Proteomes" id="UP001595478">
    <property type="component" value="Unassembled WGS sequence"/>
</dbReference>
<comment type="subcellular location">
    <subcellularLocation>
        <location evidence="1 11">Cell outer membrane</location>
        <topology evidence="1 11">Multi-pass membrane protein</topology>
    </subcellularLocation>
</comment>
<evidence type="ECO:0000313" key="16">
    <source>
        <dbReference type="EMBL" id="MFC3120344.1"/>
    </source>
</evidence>
<evidence type="ECO:0000256" key="13">
    <source>
        <dbReference type="SAM" id="SignalP"/>
    </source>
</evidence>
<dbReference type="Pfam" id="PF07715">
    <property type="entry name" value="Plug"/>
    <property type="match status" value="1"/>
</dbReference>
<dbReference type="Pfam" id="PF00593">
    <property type="entry name" value="TonB_dep_Rec_b-barrel"/>
    <property type="match status" value="1"/>
</dbReference>
<keyword evidence="2 11" id="KW-0813">Transport</keyword>
<dbReference type="InterPro" id="IPR036942">
    <property type="entry name" value="Beta-barrel_TonB_sf"/>
</dbReference>
<feature type="signal peptide" evidence="13">
    <location>
        <begin position="1"/>
        <end position="20"/>
    </location>
</feature>
<name>A0ABV7FJ84_9ALTE</name>
<dbReference type="SUPFAM" id="SSF56935">
    <property type="entry name" value="Porins"/>
    <property type="match status" value="1"/>
</dbReference>
<evidence type="ECO:0000256" key="9">
    <source>
        <dbReference type="ARBA" id="ARBA00023136"/>
    </source>
</evidence>
<evidence type="ECO:0000259" key="14">
    <source>
        <dbReference type="Pfam" id="PF00593"/>
    </source>
</evidence>
<keyword evidence="16" id="KW-0675">Receptor</keyword>
<dbReference type="InterPro" id="IPR012910">
    <property type="entry name" value="Plug_dom"/>
</dbReference>
<keyword evidence="9 11" id="KW-0472">Membrane</keyword>
<dbReference type="Gene3D" id="2.40.170.20">
    <property type="entry name" value="TonB-dependent receptor, beta-barrel domain"/>
    <property type="match status" value="1"/>
</dbReference>
<keyword evidence="6" id="KW-0408">Iron</keyword>
<keyword evidence="10 11" id="KW-0998">Cell outer membrane</keyword>
<evidence type="ECO:0000256" key="6">
    <source>
        <dbReference type="ARBA" id="ARBA00023004"/>
    </source>
</evidence>
<keyword evidence="3 11" id="KW-1134">Transmembrane beta strand</keyword>
<evidence type="ECO:0000256" key="10">
    <source>
        <dbReference type="ARBA" id="ARBA00023237"/>
    </source>
</evidence>
<organism evidence="16 17">
    <name type="scientific">Agaribacter flavus</name>
    <dbReference type="NCBI Taxonomy" id="1902781"/>
    <lineage>
        <taxon>Bacteria</taxon>
        <taxon>Pseudomonadati</taxon>
        <taxon>Pseudomonadota</taxon>
        <taxon>Gammaproteobacteria</taxon>
        <taxon>Alteromonadales</taxon>
        <taxon>Alteromonadaceae</taxon>
        <taxon>Agaribacter</taxon>
    </lineage>
</organism>
<feature type="domain" description="TonB-dependent receptor plug" evidence="15">
    <location>
        <begin position="42"/>
        <end position="149"/>
    </location>
</feature>
<dbReference type="PANTHER" id="PTHR32552">
    <property type="entry name" value="FERRICHROME IRON RECEPTOR-RELATED"/>
    <property type="match status" value="1"/>
</dbReference>
<reference evidence="17" key="1">
    <citation type="journal article" date="2019" name="Int. J. Syst. Evol. Microbiol.">
        <title>The Global Catalogue of Microorganisms (GCM) 10K type strain sequencing project: providing services to taxonomists for standard genome sequencing and annotation.</title>
        <authorList>
            <consortium name="The Broad Institute Genomics Platform"/>
            <consortium name="The Broad Institute Genome Sequencing Center for Infectious Disease"/>
            <person name="Wu L."/>
            <person name="Ma J."/>
        </authorList>
    </citation>
    <scope>NUCLEOTIDE SEQUENCE [LARGE SCALE GENOMIC DNA]</scope>
    <source>
        <strain evidence="17">KCTC 52473</strain>
    </source>
</reference>
<proteinExistence type="inferred from homology"/>
<evidence type="ECO:0000256" key="2">
    <source>
        <dbReference type="ARBA" id="ARBA00022448"/>
    </source>
</evidence>
<keyword evidence="17" id="KW-1185">Reference proteome</keyword>
<feature type="chain" id="PRO_5045730424" evidence="13">
    <location>
        <begin position="21"/>
        <end position="687"/>
    </location>
</feature>